<evidence type="ECO:0000256" key="1">
    <source>
        <dbReference type="ARBA" id="ARBA00004162"/>
    </source>
</evidence>
<dbReference type="RefSeq" id="WP_095618082.1">
    <property type="nucleotide sequence ID" value="NZ_NSKD01000006.1"/>
</dbReference>
<comment type="similarity">
    <text evidence="2 7">Belongs to the ExbD/TolR family.</text>
</comment>
<dbReference type="GO" id="GO:0005886">
    <property type="term" value="C:plasma membrane"/>
    <property type="evidence" value="ECO:0007669"/>
    <property type="project" value="UniProtKB-SubCell"/>
</dbReference>
<evidence type="ECO:0000256" key="4">
    <source>
        <dbReference type="ARBA" id="ARBA00022692"/>
    </source>
</evidence>
<comment type="subcellular location">
    <subcellularLocation>
        <location evidence="1">Cell membrane</location>
        <topology evidence="1">Single-pass membrane protein</topology>
    </subcellularLocation>
    <subcellularLocation>
        <location evidence="7">Cell membrane</location>
        <topology evidence="7">Single-pass type II membrane protein</topology>
    </subcellularLocation>
</comment>
<dbReference type="GO" id="GO:0015031">
    <property type="term" value="P:protein transport"/>
    <property type="evidence" value="ECO:0007669"/>
    <property type="project" value="UniProtKB-KW"/>
</dbReference>
<protein>
    <submittedName>
        <fullName evidence="9">Biopolymer transporter ExbD</fullName>
    </submittedName>
</protein>
<evidence type="ECO:0000256" key="7">
    <source>
        <dbReference type="RuleBase" id="RU003879"/>
    </source>
</evidence>
<keyword evidence="5 8" id="KW-1133">Transmembrane helix</keyword>
<keyword evidence="7" id="KW-0813">Transport</keyword>
<dbReference type="OrthoDB" id="5294637at2"/>
<evidence type="ECO:0000256" key="2">
    <source>
        <dbReference type="ARBA" id="ARBA00005811"/>
    </source>
</evidence>
<evidence type="ECO:0000256" key="5">
    <source>
        <dbReference type="ARBA" id="ARBA00022989"/>
    </source>
</evidence>
<evidence type="ECO:0000256" key="3">
    <source>
        <dbReference type="ARBA" id="ARBA00022475"/>
    </source>
</evidence>
<keyword evidence="4 7" id="KW-0812">Transmembrane</keyword>
<dbReference type="AlphaFoldDB" id="A0A2A2F4V2"/>
<accession>A0A2A2F4V2</accession>
<keyword evidence="7" id="KW-0653">Protein transport</keyword>
<evidence type="ECO:0000313" key="10">
    <source>
        <dbReference type="Proteomes" id="UP000218896"/>
    </source>
</evidence>
<feature type="transmembrane region" description="Helical" evidence="8">
    <location>
        <begin position="21"/>
        <end position="41"/>
    </location>
</feature>
<dbReference type="GO" id="GO:0022857">
    <property type="term" value="F:transmembrane transporter activity"/>
    <property type="evidence" value="ECO:0007669"/>
    <property type="project" value="InterPro"/>
</dbReference>
<proteinExistence type="inferred from homology"/>
<evidence type="ECO:0000256" key="6">
    <source>
        <dbReference type="ARBA" id="ARBA00023136"/>
    </source>
</evidence>
<dbReference type="Pfam" id="PF02472">
    <property type="entry name" value="ExbD"/>
    <property type="match status" value="1"/>
</dbReference>
<keyword evidence="10" id="KW-1185">Reference proteome</keyword>
<keyword evidence="3" id="KW-1003">Cell membrane</keyword>
<name>A0A2A2F4V2_9GAMM</name>
<organism evidence="9 10">
    <name type="scientific">Halovibrio salipaludis</name>
    <dbReference type="NCBI Taxonomy" id="2032626"/>
    <lineage>
        <taxon>Bacteria</taxon>
        <taxon>Pseudomonadati</taxon>
        <taxon>Pseudomonadota</taxon>
        <taxon>Gammaproteobacteria</taxon>
        <taxon>Oceanospirillales</taxon>
        <taxon>Halomonadaceae</taxon>
        <taxon>Halovibrio</taxon>
    </lineage>
</organism>
<keyword evidence="6 8" id="KW-0472">Membrane</keyword>
<dbReference type="EMBL" id="NSKD01000006">
    <property type="protein sequence ID" value="PAU79625.1"/>
    <property type="molecule type" value="Genomic_DNA"/>
</dbReference>
<evidence type="ECO:0000256" key="8">
    <source>
        <dbReference type="SAM" id="Phobius"/>
    </source>
</evidence>
<gene>
    <name evidence="9" type="ORF">CK501_12510</name>
</gene>
<dbReference type="InterPro" id="IPR003400">
    <property type="entry name" value="ExbD"/>
</dbReference>
<sequence>MKASRRARRIQRHYRRMNRPGGLNLTALMDIFTILVFFLMVNSSDVQVLQEDSDIQLPRSAAEQVPESILRVVVAGESILVGGSEVARLDGVTEGKGGEVIADLQAHLAGSVESGDEARAMIVADRSLDYARLRPVMRSAVNAGYTRIHLAVESTPESEGGRP</sequence>
<evidence type="ECO:0000313" key="9">
    <source>
        <dbReference type="EMBL" id="PAU79625.1"/>
    </source>
</evidence>
<comment type="caution">
    <text evidence="9">The sequence shown here is derived from an EMBL/GenBank/DDBJ whole genome shotgun (WGS) entry which is preliminary data.</text>
</comment>
<dbReference type="Proteomes" id="UP000218896">
    <property type="component" value="Unassembled WGS sequence"/>
</dbReference>
<reference evidence="9 10" key="1">
    <citation type="submission" date="2017-08" db="EMBL/GenBank/DDBJ databases">
        <title>Halovibrio sewagensis sp. nov., isolated from wastewater of high salinity.</title>
        <authorList>
            <person name="Dong X."/>
            <person name="Zhang G."/>
        </authorList>
    </citation>
    <scope>NUCLEOTIDE SEQUENCE [LARGE SCALE GENOMIC DNA]</scope>
    <source>
        <strain evidence="9 10">YL5-2</strain>
    </source>
</reference>